<evidence type="ECO:0000313" key="2">
    <source>
        <dbReference type="EMBL" id="NEC23350.1"/>
    </source>
</evidence>
<feature type="domain" description="AB hydrolase-1" evidence="1">
    <location>
        <begin position="16"/>
        <end position="61"/>
    </location>
</feature>
<dbReference type="InterPro" id="IPR029058">
    <property type="entry name" value="AB_hydrolase_fold"/>
</dbReference>
<dbReference type="AlphaFoldDB" id="A0A7K3S780"/>
<dbReference type="Pfam" id="PF00561">
    <property type="entry name" value="Abhydrolase_1"/>
    <property type="match status" value="1"/>
</dbReference>
<sequence>MPRTLQYRFDGPEDAPVLVIGPSLGTTWHMWDRQIPELSQHWRVFRYDLPGHGGAPAHAAASVAELGDRLLATLDGLGV</sequence>
<accession>A0A7K3S780</accession>
<reference evidence="2 3" key="1">
    <citation type="submission" date="2020-01" db="EMBL/GenBank/DDBJ databases">
        <title>Insect and environment-associated Actinomycetes.</title>
        <authorList>
            <person name="Currrie C."/>
            <person name="Chevrette M."/>
            <person name="Carlson C."/>
            <person name="Stubbendieck R."/>
            <person name="Wendt-Pienkowski E."/>
        </authorList>
    </citation>
    <scope>NUCLEOTIDE SEQUENCE [LARGE SCALE GENOMIC DNA]</scope>
    <source>
        <strain evidence="2 3">SID7590</strain>
    </source>
</reference>
<dbReference type="InterPro" id="IPR000073">
    <property type="entry name" value="AB_hydrolase_1"/>
</dbReference>
<feature type="non-terminal residue" evidence="2">
    <location>
        <position position="79"/>
    </location>
</feature>
<proteinExistence type="predicted"/>
<name>A0A7K3S780_9ACTN</name>
<dbReference type="SUPFAM" id="SSF53474">
    <property type="entry name" value="alpha/beta-Hydrolases"/>
    <property type="match status" value="1"/>
</dbReference>
<organism evidence="2 3">
    <name type="scientific">Streptomyces parvus</name>
    <dbReference type="NCBI Taxonomy" id="66428"/>
    <lineage>
        <taxon>Bacteria</taxon>
        <taxon>Bacillati</taxon>
        <taxon>Actinomycetota</taxon>
        <taxon>Actinomycetes</taxon>
        <taxon>Kitasatosporales</taxon>
        <taxon>Streptomycetaceae</taxon>
        <taxon>Streptomyces</taxon>
    </lineage>
</organism>
<dbReference type="GO" id="GO:0003824">
    <property type="term" value="F:catalytic activity"/>
    <property type="evidence" value="ECO:0007669"/>
    <property type="project" value="UniProtKB-ARBA"/>
</dbReference>
<evidence type="ECO:0000313" key="3">
    <source>
        <dbReference type="Proteomes" id="UP000469670"/>
    </source>
</evidence>
<dbReference type="Gene3D" id="3.40.50.1820">
    <property type="entry name" value="alpha/beta hydrolase"/>
    <property type="match status" value="1"/>
</dbReference>
<dbReference type="EMBL" id="JAAGMP010001529">
    <property type="protein sequence ID" value="NEC23350.1"/>
    <property type="molecule type" value="Genomic_DNA"/>
</dbReference>
<gene>
    <name evidence="2" type="ORF">G3I50_34630</name>
</gene>
<comment type="caution">
    <text evidence="2">The sequence shown here is derived from an EMBL/GenBank/DDBJ whole genome shotgun (WGS) entry which is preliminary data.</text>
</comment>
<dbReference type="Proteomes" id="UP000469670">
    <property type="component" value="Unassembled WGS sequence"/>
</dbReference>
<protein>
    <submittedName>
        <fullName evidence="2">3-oxoadipate enol-lactonase</fullName>
    </submittedName>
</protein>
<evidence type="ECO:0000259" key="1">
    <source>
        <dbReference type="Pfam" id="PF00561"/>
    </source>
</evidence>